<keyword evidence="2" id="KW-1133">Transmembrane helix</keyword>
<sequence>MEPAYVLAPLGVFFLCCQLILCRVARFCPWSNHWLFPYAAEAGDYLPNVLGSMAMASIPDEPSAVVLMLYLIVLNNSMAAYDREKISLRYLWTAVNIICFAYRAQNAIGRADLGSKGRYVGAYGHCRHRVMRLRHYSEAIVEHMRSTEHVPQTKDQYNASTLVGYQYVVLLEPKKTTVDQIFSSSSSSLSAAAAAAAANATAAAGEQGEGEQQQLKDLCLSFSLFQLLFCLYHGVPWYHEASGQKSRKLVLEGLLGRPPPPPPPVQQLQQRQACYEQSTRRGFRVVEVELAFLHDHIHGGDILWSPGSGACQALYYVLKTVMAVIMYLAGLGLYLTCDRPRPPVVWVAVIAPLLLYMLFDLLQVAFYCRSDRWMVSRMCSHPADACWQDRYFGGLVDLIRRPKLLNNCSNFYCLDRVHQYSLLEETTPHSWDNNGARSITTPFHQSTSLYSHRAKPSGPVALPPSLKLRVAEVLGGTEVSCRRAQGGGTSSVLSRGRAEAEDRHHLEVARRH</sequence>
<keyword evidence="2" id="KW-0472">Membrane</keyword>
<reference evidence="4" key="1">
    <citation type="submission" date="2013-05" db="EMBL/GenBank/DDBJ databases">
        <title>Building the sugarcane genome for biotechnology and identifying evolutionary trends.</title>
        <authorList>
            <person name="De Setta N."/>
            <person name="Monteiro-Vitorello C.B."/>
            <person name="Metcalfe C.J."/>
            <person name="Cruz G.M.Q."/>
            <person name="Del Bem L.E."/>
            <person name="Vicentini R."/>
            <person name="Nogueira F.T.S."/>
            <person name="Campos R.A."/>
            <person name="Nunes S.L."/>
            <person name="Turrini P.C.G."/>
            <person name="Vieira A.P."/>
            <person name="Cruz E.A.O."/>
            <person name="Correa T.C.S."/>
            <person name="Hotta C.T."/>
            <person name="de Mello-Varani A."/>
            <person name="Vautrin S."/>
            <person name="Trindade A.S."/>
            <person name="Vilela M.M."/>
            <person name="Horta C.L."/>
            <person name="Sato P.M."/>
            <person name="de Andrade R.F."/>
            <person name="Nishiyama M.Y."/>
            <person name="Cardoso-Silva C.B."/>
            <person name="Scortecci K.C."/>
            <person name="Garcia A.A.F."/>
            <person name="Carneiro M.S."/>
            <person name="Kim C."/>
            <person name="Paterson A.H."/>
            <person name="Berges H."/>
            <person name="D'Hont A."/>
            <person name="de-Souza A.P."/>
            <person name="Souza G.M."/>
            <person name="Vincentz M."/>
            <person name="Kitajima J.P."/>
            <person name="Van Sluys M.-A."/>
        </authorList>
    </citation>
    <scope>NUCLEOTIDE SEQUENCE</scope>
</reference>
<dbReference type="AlphaFoldDB" id="A0A059Q2T3"/>
<feature type="domain" description="DUF4220" evidence="3">
    <location>
        <begin position="130"/>
        <end position="424"/>
    </location>
</feature>
<accession>A0A059Q2T3</accession>
<proteinExistence type="predicted"/>
<protein>
    <recommendedName>
        <fullName evidence="3">DUF4220 domain-containing protein</fullName>
    </recommendedName>
</protein>
<feature type="compositionally biased region" description="Basic and acidic residues" evidence="1">
    <location>
        <begin position="496"/>
        <end position="512"/>
    </location>
</feature>
<evidence type="ECO:0000256" key="2">
    <source>
        <dbReference type="SAM" id="Phobius"/>
    </source>
</evidence>
<evidence type="ECO:0000256" key="1">
    <source>
        <dbReference type="SAM" id="MobiDB-lite"/>
    </source>
</evidence>
<feature type="region of interest" description="Disordered" evidence="1">
    <location>
        <begin position="485"/>
        <end position="512"/>
    </location>
</feature>
<evidence type="ECO:0000313" key="4">
    <source>
        <dbReference type="EMBL" id="AGT16386.1"/>
    </source>
</evidence>
<dbReference type="Pfam" id="PF13968">
    <property type="entry name" value="DUF4220"/>
    <property type="match status" value="1"/>
</dbReference>
<feature type="transmembrane region" description="Helical" evidence="2">
    <location>
        <begin position="346"/>
        <end position="368"/>
    </location>
</feature>
<feature type="transmembrane region" description="Helical" evidence="2">
    <location>
        <begin position="313"/>
        <end position="334"/>
    </location>
</feature>
<feature type="transmembrane region" description="Helical" evidence="2">
    <location>
        <begin position="63"/>
        <end position="81"/>
    </location>
</feature>
<organism evidence="4">
    <name type="scientific">Saccharum hybrid cultivar R570</name>
    <dbReference type="NCBI Taxonomy" id="131158"/>
    <lineage>
        <taxon>Eukaryota</taxon>
        <taxon>Viridiplantae</taxon>
        <taxon>Streptophyta</taxon>
        <taxon>Embryophyta</taxon>
        <taxon>Tracheophyta</taxon>
        <taxon>Spermatophyta</taxon>
        <taxon>Magnoliopsida</taxon>
        <taxon>Liliopsida</taxon>
        <taxon>Poales</taxon>
        <taxon>Poaceae</taxon>
        <taxon>PACMAD clade</taxon>
        <taxon>Panicoideae</taxon>
        <taxon>Andropogonodae</taxon>
        <taxon>Andropogoneae</taxon>
        <taxon>Saccharinae</taxon>
        <taxon>Saccharum</taxon>
        <taxon>Saccharum officinarum species complex</taxon>
    </lineage>
</organism>
<gene>
    <name evidence="4" type="ORF">SHCRBa_159_M03_R_100</name>
</gene>
<dbReference type="InterPro" id="IPR025315">
    <property type="entry name" value="DUF4220"/>
</dbReference>
<keyword evidence="2" id="KW-0812">Transmembrane</keyword>
<name>A0A059Q2T3_9POAL</name>
<evidence type="ECO:0000259" key="3">
    <source>
        <dbReference type="Pfam" id="PF13968"/>
    </source>
</evidence>
<dbReference type="EMBL" id="KF184840">
    <property type="protein sequence ID" value="AGT16386.1"/>
    <property type="molecule type" value="Genomic_DNA"/>
</dbReference>